<dbReference type="OMA" id="CRDDYIT"/>
<accession>A0A3B4DCW3</accession>
<dbReference type="InterPro" id="IPR038765">
    <property type="entry name" value="Papain-like_cys_pep_sf"/>
</dbReference>
<dbReference type="AlphaFoldDB" id="A0A3B4DCW3"/>
<evidence type="ECO:0000313" key="14">
    <source>
        <dbReference type="Ensembl" id="ENSPNAP00000022262.2"/>
    </source>
</evidence>
<dbReference type="InterPro" id="IPR056292">
    <property type="entry name" value="DRC7_C"/>
</dbReference>
<evidence type="ECO:0000259" key="11">
    <source>
        <dbReference type="Pfam" id="PF01841"/>
    </source>
</evidence>
<dbReference type="PANTHER" id="PTHR35249">
    <property type="entry name" value="DYNEIN REGULATORY COMPLEX SUBUNIT 7"/>
    <property type="match status" value="1"/>
</dbReference>
<dbReference type="InterPro" id="IPR002931">
    <property type="entry name" value="Transglutaminase-like"/>
</dbReference>
<dbReference type="GO" id="GO:0005930">
    <property type="term" value="C:axoneme"/>
    <property type="evidence" value="ECO:0007669"/>
    <property type="project" value="UniProtKB-SubCell"/>
</dbReference>
<organism evidence="14 15">
    <name type="scientific">Pygocentrus nattereri</name>
    <name type="common">Red-bellied piranha</name>
    <dbReference type="NCBI Taxonomy" id="42514"/>
    <lineage>
        <taxon>Eukaryota</taxon>
        <taxon>Metazoa</taxon>
        <taxon>Chordata</taxon>
        <taxon>Craniata</taxon>
        <taxon>Vertebrata</taxon>
        <taxon>Euteleostomi</taxon>
        <taxon>Actinopterygii</taxon>
        <taxon>Neopterygii</taxon>
        <taxon>Teleostei</taxon>
        <taxon>Ostariophysi</taxon>
        <taxon>Characiformes</taxon>
        <taxon>Characoidei</taxon>
        <taxon>Pygocentrus</taxon>
    </lineage>
</organism>
<evidence type="ECO:0000256" key="10">
    <source>
        <dbReference type="SAM" id="MobiDB-lite"/>
    </source>
</evidence>
<evidence type="ECO:0000256" key="8">
    <source>
        <dbReference type="ARBA" id="ARBA00023212"/>
    </source>
</evidence>
<evidence type="ECO:0000259" key="12">
    <source>
        <dbReference type="Pfam" id="PF24667"/>
    </source>
</evidence>
<dbReference type="Pfam" id="PF24671">
    <property type="entry name" value="DRC7_C"/>
    <property type="match status" value="1"/>
</dbReference>
<keyword evidence="5" id="KW-0282">Flagellum</keyword>
<reference evidence="14" key="2">
    <citation type="submission" date="2025-08" db="UniProtKB">
        <authorList>
            <consortium name="Ensembl"/>
        </authorList>
    </citation>
    <scope>IDENTIFICATION</scope>
</reference>
<dbReference type="InterPro" id="IPR056291">
    <property type="entry name" value="MORN_DRC7"/>
</dbReference>
<comment type="similarity">
    <text evidence="3">Belongs to the DRC7 family.</text>
</comment>
<feature type="domain" description="Dynein regulatory complex subunit 7 C-terminal" evidence="13">
    <location>
        <begin position="747"/>
        <end position="855"/>
    </location>
</feature>
<evidence type="ECO:0000256" key="6">
    <source>
        <dbReference type="ARBA" id="ARBA00023054"/>
    </source>
</evidence>
<protein>
    <recommendedName>
        <fullName evidence="16">Dynein regulatory complex subunit 7</fullName>
    </recommendedName>
</protein>
<dbReference type="Pfam" id="PF01841">
    <property type="entry name" value="Transglut_core"/>
    <property type="match status" value="1"/>
</dbReference>
<feature type="region of interest" description="Disordered" evidence="10">
    <location>
        <begin position="1"/>
        <end position="35"/>
    </location>
</feature>
<dbReference type="GeneID" id="108415684"/>
<reference evidence="14 15" key="1">
    <citation type="submission" date="2020-10" db="EMBL/GenBank/DDBJ databases">
        <title>Pygocentrus nattereri (red-bellied piranha) genome, fPygNat1, primary haplotype.</title>
        <authorList>
            <person name="Myers G."/>
            <person name="Meyer A."/>
            <person name="Karagic N."/>
            <person name="Pippel M."/>
            <person name="Winkler S."/>
            <person name="Tracey A."/>
            <person name="Wood J."/>
            <person name="Formenti G."/>
            <person name="Howe K."/>
            <person name="Fedrigo O."/>
            <person name="Jarvis E.D."/>
        </authorList>
    </citation>
    <scope>NUCLEOTIDE SEQUENCE [LARGE SCALE GENOMIC DNA]</scope>
</reference>
<keyword evidence="6" id="KW-0175">Coiled coil</keyword>
<reference evidence="14" key="3">
    <citation type="submission" date="2025-09" db="UniProtKB">
        <authorList>
            <consortium name="Ensembl"/>
        </authorList>
    </citation>
    <scope>IDENTIFICATION</scope>
</reference>
<feature type="compositionally biased region" description="Basic and acidic residues" evidence="10">
    <location>
        <begin position="246"/>
        <end position="256"/>
    </location>
</feature>
<evidence type="ECO:0000256" key="4">
    <source>
        <dbReference type="ARBA" id="ARBA00022490"/>
    </source>
</evidence>
<evidence type="ECO:0000259" key="13">
    <source>
        <dbReference type="Pfam" id="PF24671"/>
    </source>
</evidence>
<keyword evidence="8" id="KW-0206">Cytoskeleton</keyword>
<evidence type="ECO:0000256" key="1">
    <source>
        <dbReference type="ARBA" id="ARBA00004230"/>
    </source>
</evidence>
<feature type="region of interest" description="Disordered" evidence="10">
    <location>
        <begin position="227"/>
        <end position="256"/>
    </location>
</feature>
<keyword evidence="4" id="KW-0963">Cytoplasm</keyword>
<evidence type="ECO:0000256" key="3">
    <source>
        <dbReference type="ARBA" id="ARBA00010738"/>
    </source>
</evidence>
<dbReference type="InterPro" id="IPR033551">
    <property type="entry name" value="DRC7/lobo"/>
</dbReference>
<dbReference type="RefSeq" id="XP_037396688.1">
    <property type="nucleotide sequence ID" value="XM_037540791.1"/>
</dbReference>
<feature type="domain" description="Transglutaminase-like" evidence="11">
    <location>
        <begin position="158"/>
        <end position="202"/>
    </location>
</feature>
<keyword evidence="15" id="KW-1185">Reference proteome</keyword>
<evidence type="ECO:0000256" key="2">
    <source>
        <dbReference type="ARBA" id="ARBA00004430"/>
    </source>
</evidence>
<dbReference type="Proteomes" id="UP001501920">
    <property type="component" value="Chromosome 8"/>
</dbReference>
<dbReference type="STRING" id="42514.ENSPNAP00000022262"/>
<evidence type="ECO:0008006" key="16">
    <source>
        <dbReference type="Google" id="ProtNLM"/>
    </source>
</evidence>
<evidence type="ECO:0000256" key="9">
    <source>
        <dbReference type="ARBA" id="ARBA00023273"/>
    </source>
</evidence>
<dbReference type="PANTHER" id="PTHR35249:SF2">
    <property type="entry name" value="DYNEIN REGULATORY COMPLEX SUBUNIT 7"/>
    <property type="match status" value="1"/>
</dbReference>
<sequence>MEVLLEVEPELEEAELLQEVDEEEEEEEEEDEGLRELRELEETLSRVRIAPSAPHLLVQKAEGDQSEWPVSFRQNSTREKLLLAMADNFRCQYAHLYPDRKPLLLCPVNECGVQKFVSTTLRPTLLPYPELYHWQGCASFVSDFLSLEPLDPPVDPPHKLRSPTWVLRTQRGTCFEFSTLLCSLLLGAGYNAYCVSGYAVKQMCLLNQSRQECPLLKPQVKEELEEQKQDVRKYSVKPPRDLQSSFEHRQEEKRQEDTRIALLSKQQEAQRLQEERERPPLDPLLGLRVHCWVLVLSGNREVPENFFIDPLAGHSYPTTSEKFLGIESIWNHQNYWVNMQDCRFGCAEMTYDLADPVKWEYLLCGSNQSTLLIPDMKKQQEAEKEEDEETEEPKVFEMPPSWVSKIHISQEDMESRCPGGTKLIQYRAATVEKIAPYLLKDGLVTRLTTYDDLECTQPNTVREWYKHRHDHLDERELKKATNVTVEHFRPGRSYALKCHRYVTLVPETERQMDFYSHARADGLASRVETPSEITETFIDRPDFLHYRHVVYGKRELGEMPNNPEQVQRPIQKVVERFHRDRSKAASEDVAEREFLLSEDRIQVTYHKEEDRIIPAWRNFIKPHDAGDSQNANAFTPQMASIFQVDPFKKPCKNLFLYKTLMALMKEEENVLMRIKDSEKEVRAILAARQQEESAVELQISIYNTARNEKARCHREALECLAEDELLRKEEKELDVLAPFLARLGDPESLTQQEALQLRTDCLAELKQRLIDRANLIQARFEEETQELQQKQQWYQKNQLAMTKDDEDEYLAYCSNAMFRINILKLRLSRHKDKAPQKYLALDEKLRRDPRLAHHLW</sequence>
<keyword evidence="7" id="KW-0969">Cilium</keyword>
<dbReference type="Pfam" id="PF24667">
    <property type="entry name" value="MORN_DRC7"/>
    <property type="match status" value="1"/>
</dbReference>
<dbReference type="GO" id="GO:0031514">
    <property type="term" value="C:motile cilium"/>
    <property type="evidence" value="ECO:0007669"/>
    <property type="project" value="UniProtKB-SubCell"/>
</dbReference>
<dbReference type="Ensembl" id="ENSPNAT00000041130.2">
    <property type="protein sequence ID" value="ENSPNAP00000022262.2"/>
    <property type="gene ID" value="ENSPNAG00000004657.2"/>
</dbReference>
<keyword evidence="9" id="KW-0966">Cell projection</keyword>
<proteinExistence type="inferred from homology"/>
<dbReference type="RefSeq" id="XP_037396689.1">
    <property type="nucleotide sequence ID" value="XM_037540792.1"/>
</dbReference>
<feature type="domain" description="Dynein regulatory complex subunit 7 MORN" evidence="12">
    <location>
        <begin position="418"/>
        <end position="700"/>
    </location>
</feature>
<dbReference type="CTD" id="555782"/>
<dbReference type="SUPFAM" id="SSF54001">
    <property type="entry name" value="Cysteine proteinases"/>
    <property type="match status" value="1"/>
</dbReference>
<dbReference type="GeneTree" id="ENSGT00390000004913"/>
<comment type="subcellular location">
    <subcellularLocation>
        <location evidence="1">Cell projection</location>
        <location evidence="1">Cilium</location>
        <location evidence="1">Flagellum</location>
    </subcellularLocation>
    <subcellularLocation>
        <location evidence="2">Cytoplasm</location>
        <location evidence="2">Cytoskeleton</location>
        <location evidence="2">Cilium axoneme</location>
    </subcellularLocation>
</comment>
<dbReference type="GO" id="GO:0030317">
    <property type="term" value="P:flagellated sperm motility"/>
    <property type="evidence" value="ECO:0007669"/>
    <property type="project" value="TreeGrafter"/>
</dbReference>
<evidence type="ECO:0000256" key="7">
    <source>
        <dbReference type="ARBA" id="ARBA00023069"/>
    </source>
</evidence>
<evidence type="ECO:0000256" key="5">
    <source>
        <dbReference type="ARBA" id="ARBA00022846"/>
    </source>
</evidence>
<name>A0A3B4DCW3_PYGNA</name>
<feature type="compositionally biased region" description="Acidic residues" evidence="10">
    <location>
        <begin position="1"/>
        <end position="33"/>
    </location>
</feature>
<evidence type="ECO:0000313" key="15">
    <source>
        <dbReference type="Proteomes" id="UP001501920"/>
    </source>
</evidence>